<feature type="domain" description="Bacterial dipeptidyl-peptidase SH3" evidence="1">
    <location>
        <begin position="84"/>
        <end position="132"/>
    </location>
</feature>
<proteinExistence type="predicted"/>
<keyword evidence="3" id="KW-1185">Reference proteome</keyword>
<name>A0A512AHH3_9SPHN</name>
<evidence type="ECO:0000313" key="2">
    <source>
        <dbReference type="EMBL" id="GEN99157.1"/>
    </source>
</evidence>
<dbReference type="InterPro" id="IPR041382">
    <property type="entry name" value="SH3_16"/>
</dbReference>
<comment type="caution">
    <text evidence="2">The sequence shown here is derived from an EMBL/GenBank/DDBJ whole genome shotgun (WGS) entry which is preliminary data.</text>
</comment>
<dbReference type="Pfam" id="PF18348">
    <property type="entry name" value="SH3_16"/>
    <property type="match status" value="1"/>
</dbReference>
<accession>A0A512AHH3</accession>
<gene>
    <name evidence="2" type="ORF">NSE01_09900</name>
</gene>
<evidence type="ECO:0000313" key="3">
    <source>
        <dbReference type="Proteomes" id="UP000321464"/>
    </source>
</evidence>
<reference evidence="2 3" key="1">
    <citation type="submission" date="2019-07" db="EMBL/GenBank/DDBJ databases">
        <title>Whole genome shotgun sequence of Novosphingobium sediminis NBRC 106119.</title>
        <authorList>
            <person name="Hosoyama A."/>
            <person name="Uohara A."/>
            <person name="Ohji S."/>
            <person name="Ichikawa N."/>
        </authorList>
    </citation>
    <scope>NUCLEOTIDE SEQUENCE [LARGE SCALE GENOMIC DNA]</scope>
    <source>
        <strain evidence="2 3">NBRC 106119</strain>
    </source>
</reference>
<organism evidence="2 3">
    <name type="scientific">Novosphingobium sediminis</name>
    <dbReference type="NCBI Taxonomy" id="707214"/>
    <lineage>
        <taxon>Bacteria</taxon>
        <taxon>Pseudomonadati</taxon>
        <taxon>Pseudomonadota</taxon>
        <taxon>Alphaproteobacteria</taxon>
        <taxon>Sphingomonadales</taxon>
        <taxon>Sphingomonadaceae</taxon>
        <taxon>Novosphingobium</taxon>
    </lineage>
</organism>
<dbReference type="AlphaFoldDB" id="A0A512AHH3"/>
<evidence type="ECO:0000259" key="1">
    <source>
        <dbReference type="Pfam" id="PF18348"/>
    </source>
</evidence>
<dbReference type="Proteomes" id="UP000321464">
    <property type="component" value="Unassembled WGS sequence"/>
</dbReference>
<sequence>MNPEPDASKRRAFAFAGKPDVNDLILPSLKTSHALTGPAPKADAHAHNRAVRGDVAHIRYAGQVFVSHYAVPMPRAVGAAGAVLRNAGREDAEAIGSLPAGEIFNLLDKAGGWAWGQQGEDGLVGYLPLTALEP</sequence>
<dbReference type="EMBL" id="BJYR01000007">
    <property type="protein sequence ID" value="GEN99157.1"/>
    <property type="molecule type" value="Genomic_DNA"/>
</dbReference>
<protein>
    <recommendedName>
        <fullName evidence="1">Bacterial dipeptidyl-peptidase SH3 domain-containing protein</fullName>
    </recommendedName>
</protein>